<comment type="pathway">
    <text evidence="1">Cell wall biogenesis; peptidoglycan biosynthesis.</text>
</comment>
<name>A0ABY4C890_9BACT</name>
<feature type="domain" description="L,D-TPase catalytic" evidence="9">
    <location>
        <begin position="261"/>
        <end position="441"/>
    </location>
</feature>
<keyword evidence="4" id="KW-0133">Cell shape</keyword>
<organism evidence="11 12">
    <name type="scientific">Bdellovibrio reynosensis</name>
    <dbReference type="NCBI Taxonomy" id="2835041"/>
    <lineage>
        <taxon>Bacteria</taxon>
        <taxon>Pseudomonadati</taxon>
        <taxon>Bdellovibrionota</taxon>
        <taxon>Bdellovibrionia</taxon>
        <taxon>Bdellovibrionales</taxon>
        <taxon>Pseudobdellovibrionaceae</taxon>
        <taxon>Bdellovibrio</taxon>
    </lineage>
</organism>
<evidence type="ECO:0000313" key="11">
    <source>
        <dbReference type="EMBL" id="UOE99895.1"/>
    </source>
</evidence>
<evidence type="ECO:0000256" key="3">
    <source>
        <dbReference type="ARBA" id="ARBA00022679"/>
    </source>
</evidence>
<keyword evidence="5" id="KW-0573">Peptidoglycan synthesis</keyword>
<dbReference type="InterPro" id="IPR036365">
    <property type="entry name" value="PGBD-like_sf"/>
</dbReference>
<keyword evidence="12" id="KW-1185">Reference proteome</keyword>
<protein>
    <submittedName>
        <fullName evidence="11">L,D-transpeptidase family protein</fullName>
    </submittedName>
</protein>
<evidence type="ECO:0000256" key="4">
    <source>
        <dbReference type="ARBA" id="ARBA00022960"/>
    </source>
</evidence>
<reference evidence="11" key="1">
    <citation type="submission" date="2022-03" db="EMBL/GenBank/DDBJ databases">
        <title>Genome Identification and Characterization of new species Bdellovibrio reynosense LBG001 sp. nov. from a Mexico soil sample.</title>
        <authorList>
            <person name="Camilli A."/>
            <person name="Ajao Y."/>
            <person name="Guo X."/>
        </authorList>
    </citation>
    <scope>NUCLEOTIDE SEQUENCE</scope>
    <source>
        <strain evidence="11">LBG001</strain>
    </source>
</reference>
<evidence type="ECO:0000256" key="5">
    <source>
        <dbReference type="ARBA" id="ARBA00022984"/>
    </source>
</evidence>
<keyword evidence="7" id="KW-0732">Signal</keyword>
<dbReference type="PANTHER" id="PTHR41533">
    <property type="entry name" value="L,D-TRANSPEPTIDASE HI_1667-RELATED"/>
    <property type="match status" value="1"/>
</dbReference>
<evidence type="ECO:0000259" key="10">
    <source>
        <dbReference type="Pfam" id="PF20142"/>
    </source>
</evidence>
<sequence>MKLIVFVLFSLITTFAMISEANTKRDYLNVVDFLNIDDMRQTMLAAGEHGLDPKKYWTDAMEDFYWQGGAWSPQLKDRANENYLTLLQHISMGVVNPEDVGVDVKMDKKGFITAKQLQVLMLAHGTRAQPLLNGMAPKTPQYLGLKEALRKISVQCNPTTWPTLPSLKKEVRLNQRNPALPAIKERMRQYGYRIYTTDDLMDNATVDAVKDIQEMLKLRGDGILSNDGKTFRYLDQGCEERLAKIRMDMEKMRWFPQQFDDRYIFVNLAMSYFTLIDKTGEKPYTMSFRTINGRKERKSPTMVDKIVYVVINPFWVVPPTIFREDKVEDIKKLQPWEISEYFSSKNYEVWNSSFTQRVDPTTIDWWNLNTNDDDQYFIRQKPHTGNALGVLKFMMTNSFAIYLHDTNMRELFVENQRLLSSGCVRVEKPLDLAEYLLMGTPWTREVIDRYTAKPGEVLEAETRVALKSPVPVYMAFLTSAMNSDGVIRFVDDDYRQNARIERLGNW</sequence>
<dbReference type="SUPFAM" id="SSF141523">
    <property type="entry name" value="L,D-transpeptidase catalytic domain-like"/>
    <property type="match status" value="1"/>
</dbReference>
<dbReference type="InterPro" id="IPR002477">
    <property type="entry name" value="Peptidoglycan-bd-like"/>
</dbReference>
<evidence type="ECO:0000259" key="8">
    <source>
        <dbReference type="Pfam" id="PF01471"/>
    </source>
</evidence>
<dbReference type="InterPro" id="IPR045380">
    <property type="entry name" value="LD_TPept_scaffold_dom"/>
</dbReference>
<dbReference type="Gene3D" id="1.10.101.10">
    <property type="entry name" value="PGBD-like superfamily/PGBD"/>
    <property type="match status" value="1"/>
</dbReference>
<evidence type="ECO:0000256" key="2">
    <source>
        <dbReference type="ARBA" id="ARBA00005992"/>
    </source>
</evidence>
<dbReference type="CDD" id="cd16913">
    <property type="entry name" value="YkuD_like"/>
    <property type="match status" value="1"/>
</dbReference>
<evidence type="ECO:0000256" key="1">
    <source>
        <dbReference type="ARBA" id="ARBA00004752"/>
    </source>
</evidence>
<feature type="domain" description="L,D-transpeptidase scaffold" evidence="10">
    <location>
        <begin position="36"/>
        <end position="149"/>
    </location>
</feature>
<dbReference type="SUPFAM" id="SSF47090">
    <property type="entry name" value="PGBD-like"/>
    <property type="match status" value="1"/>
</dbReference>
<dbReference type="InterPro" id="IPR036366">
    <property type="entry name" value="PGBDSf"/>
</dbReference>
<dbReference type="InterPro" id="IPR038063">
    <property type="entry name" value="Transpep_catalytic_dom"/>
</dbReference>
<dbReference type="EMBL" id="CP093442">
    <property type="protein sequence ID" value="UOE99895.1"/>
    <property type="molecule type" value="Genomic_DNA"/>
</dbReference>
<accession>A0ABY4C890</accession>
<feature type="chain" id="PRO_5046642986" evidence="7">
    <location>
        <begin position="19"/>
        <end position="506"/>
    </location>
</feature>
<dbReference type="PANTHER" id="PTHR41533:SF1">
    <property type="entry name" value="L,D-TRANSPEPTIDASE YCBB-RELATED"/>
    <property type="match status" value="1"/>
</dbReference>
<feature type="signal peptide" evidence="7">
    <location>
        <begin position="1"/>
        <end position="18"/>
    </location>
</feature>
<gene>
    <name evidence="11" type="ORF">MNR06_09315</name>
</gene>
<dbReference type="RefSeq" id="WP_243535325.1">
    <property type="nucleotide sequence ID" value="NZ_CP093442.1"/>
</dbReference>
<comment type="similarity">
    <text evidence="2">Belongs to the YkuD family.</text>
</comment>
<evidence type="ECO:0000256" key="6">
    <source>
        <dbReference type="ARBA" id="ARBA00023316"/>
    </source>
</evidence>
<dbReference type="Pfam" id="PF01471">
    <property type="entry name" value="PG_binding_1"/>
    <property type="match status" value="1"/>
</dbReference>
<keyword evidence="6" id="KW-0961">Cell wall biogenesis/degradation</keyword>
<dbReference type="InterPro" id="IPR052905">
    <property type="entry name" value="LD-transpeptidase_YkuD-like"/>
</dbReference>
<evidence type="ECO:0000313" key="12">
    <source>
        <dbReference type="Proteomes" id="UP000830116"/>
    </source>
</evidence>
<dbReference type="InterPro" id="IPR005490">
    <property type="entry name" value="LD_TPept_cat_dom"/>
</dbReference>
<evidence type="ECO:0000256" key="7">
    <source>
        <dbReference type="SAM" id="SignalP"/>
    </source>
</evidence>
<evidence type="ECO:0000259" key="9">
    <source>
        <dbReference type="Pfam" id="PF03734"/>
    </source>
</evidence>
<proteinExistence type="inferred from homology"/>
<keyword evidence="3" id="KW-0808">Transferase</keyword>
<dbReference type="Proteomes" id="UP000830116">
    <property type="component" value="Chromosome"/>
</dbReference>
<dbReference type="Pfam" id="PF20142">
    <property type="entry name" value="Scaffold"/>
    <property type="match status" value="1"/>
</dbReference>
<dbReference type="Pfam" id="PF03734">
    <property type="entry name" value="YkuD"/>
    <property type="match status" value="1"/>
</dbReference>
<feature type="domain" description="Peptidoglycan binding-like" evidence="8">
    <location>
        <begin position="178"/>
        <end position="226"/>
    </location>
</feature>